<evidence type="ECO:0000256" key="8">
    <source>
        <dbReference type="ARBA" id="ARBA00023295"/>
    </source>
</evidence>
<dbReference type="Pfam" id="PF02837">
    <property type="entry name" value="Glyco_hydro_2_N"/>
    <property type="match status" value="1"/>
</dbReference>
<dbReference type="InterPro" id="IPR017853">
    <property type="entry name" value="GH"/>
</dbReference>
<dbReference type="PROSITE" id="PS51257">
    <property type="entry name" value="PROKAR_LIPOPROTEIN"/>
    <property type="match status" value="1"/>
</dbReference>
<keyword evidence="8 10" id="KW-0326">Glycosidase</keyword>
<evidence type="ECO:0000256" key="1">
    <source>
        <dbReference type="ARBA" id="ARBA00001412"/>
    </source>
</evidence>
<dbReference type="Gene3D" id="2.60.120.260">
    <property type="entry name" value="Galactose-binding domain-like"/>
    <property type="match status" value="1"/>
</dbReference>
<dbReference type="Pfam" id="PF02836">
    <property type="entry name" value="Glyco_hydro_2_C"/>
    <property type="match status" value="1"/>
</dbReference>
<dbReference type="GO" id="GO:0004565">
    <property type="term" value="F:beta-galactosidase activity"/>
    <property type="evidence" value="ECO:0007669"/>
    <property type="project" value="UniProtKB-EC"/>
</dbReference>
<evidence type="ECO:0000313" key="13">
    <source>
        <dbReference type="Proteomes" id="UP000294824"/>
    </source>
</evidence>
<dbReference type="SUPFAM" id="SSF51445">
    <property type="entry name" value="(Trans)glycosidases"/>
    <property type="match status" value="1"/>
</dbReference>
<dbReference type="SUPFAM" id="SSF49303">
    <property type="entry name" value="beta-Galactosidase/glucuronidase domain"/>
    <property type="match status" value="2"/>
</dbReference>
<dbReference type="GO" id="GO:0030246">
    <property type="term" value="F:carbohydrate binding"/>
    <property type="evidence" value="ECO:0007669"/>
    <property type="project" value="InterPro"/>
</dbReference>
<dbReference type="InterPro" id="IPR023230">
    <property type="entry name" value="Glyco_hydro_2_CS"/>
</dbReference>
<accession>A0A4R8MHI7</accession>
<dbReference type="InterPro" id="IPR006102">
    <property type="entry name" value="Ig-like_GH2"/>
</dbReference>
<dbReference type="Pfam" id="PF00703">
    <property type="entry name" value="Glyco_hydro_2"/>
    <property type="match status" value="1"/>
</dbReference>
<evidence type="ECO:0000256" key="10">
    <source>
        <dbReference type="RuleBase" id="RU361154"/>
    </source>
</evidence>
<evidence type="ECO:0000313" key="12">
    <source>
        <dbReference type="EMBL" id="TDY64017.1"/>
    </source>
</evidence>
<dbReference type="InterPro" id="IPR011013">
    <property type="entry name" value="Gal_mutarotase_sf_dom"/>
</dbReference>
<dbReference type="PROSITE" id="PS00719">
    <property type="entry name" value="GLYCOSYL_HYDROL_F2_1"/>
    <property type="match status" value="1"/>
</dbReference>
<comment type="catalytic activity">
    <reaction evidence="1 10">
        <text>Hydrolysis of terminal non-reducing beta-D-galactose residues in beta-D-galactosides.</text>
        <dbReference type="EC" id="3.2.1.23"/>
    </reaction>
</comment>
<name>A0A4R8MHI7_9FLAO</name>
<dbReference type="AlphaFoldDB" id="A0A4R8MHI7"/>
<dbReference type="PRINTS" id="PR00132">
    <property type="entry name" value="GLHYDRLASE2"/>
</dbReference>
<dbReference type="Pfam" id="PF02929">
    <property type="entry name" value="Bgal_small_N"/>
    <property type="match status" value="1"/>
</dbReference>
<evidence type="ECO:0000256" key="5">
    <source>
        <dbReference type="ARBA" id="ARBA00012756"/>
    </source>
</evidence>
<evidence type="ECO:0000256" key="6">
    <source>
        <dbReference type="ARBA" id="ARBA00022801"/>
    </source>
</evidence>
<dbReference type="InterPro" id="IPR050347">
    <property type="entry name" value="Bact_Beta-galactosidase"/>
</dbReference>
<evidence type="ECO:0000259" key="11">
    <source>
        <dbReference type="SMART" id="SM01038"/>
    </source>
</evidence>
<dbReference type="GO" id="GO:0005990">
    <property type="term" value="P:lactose catabolic process"/>
    <property type="evidence" value="ECO:0007669"/>
    <property type="project" value="TreeGrafter"/>
</dbReference>
<proteinExistence type="inferred from homology"/>
<evidence type="ECO:0000256" key="9">
    <source>
        <dbReference type="ARBA" id="ARBA00032230"/>
    </source>
</evidence>
<dbReference type="SMART" id="SM01038">
    <property type="entry name" value="Bgal_small_N"/>
    <property type="match status" value="1"/>
</dbReference>
<evidence type="ECO:0000256" key="7">
    <source>
        <dbReference type="ARBA" id="ARBA00022837"/>
    </source>
</evidence>
<reference evidence="12 13" key="1">
    <citation type="submission" date="2019-03" db="EMBL/GenBank/DDBJ databases">
        <title>Genomic Encyclopedia of Type Strains, Phase III (KMG-III): the genomes of soil and plant-associated and newly described type strains.</title>
        <authorList>
            <person name="Whitman W."/>
        </authorList>
    </citation>
    <scope>NUCLEOTIDE SEQUENCE [LARGE SCALE GENOMIC DNA]</scope>
    <source>
        <strain evidence="12 13">CECT 8301</strain>
    </source>
</reference>
<dbReference type="Gene3D" id="3.20.20.80">
    <property type="entry name" value="Glycosidases"/>
    <property type="match status" value="1"/>
</dbReference>
<dbReference type="InterPro" id="IPR014718">
    <property type="entry name" value="GH-type_carb-bd"/>
</dbReference>
<sequence>MKKYLILIIAVISLVSCDKTETRPVYTAEKWENPEWENPEIFQINREEPTASFYKYTNENEALGNESWENSPLYQSLNGVWKFYYADSVQARPTDFYKENFDVKQWDTLTVPSNWELKGHGVPIYTNRTYMFPPNPPYIPHNLNSNGSYKRDFEVSENWDGKDVYLHFAGVSGAMYVWLNGEMVGYNEGSKTPVEFKITDLVKSGKNSLAVQVLRWSDASYMEDQDFWRLSGIERDVYLYASNKVTLRDFRVTSDLENNFQDGVFKVDLKVDNNTSKAAEQVVKIQLLDGDKEIYTDSKSVALKVGRNELSFGKIIPNVKTWNAESPNLYTLLLTVNGESTAIKVGFRNIEIKNNQFLVNGMPILLKGANLHDHSETEGHVISEALTMKDLEVMKQNNLNAIRCSHYPKNPHFYRLCDKYGFYVIDEANIETHGMGTTNQGLNNNKKDQSVHPAYLPQWKAMHMDRTVRMFERDKNYPSIVTWSLGNEAGNGENFFATYKWLKEQDSTRPTQYEGATQYSNTDIQAPMYWTIDRMVKYAENNPTRPLIQCEYAHAMGNSVGNLQDYWNVIEKYDIMQGGFIWDWVDQGILTENEDGEAFWAYGGDLGAGHLHNDKNFCLNGIVNPDRTAHPALFEVKKVYQYIKFKAINAKKGTFGIKNIYDFTNLNTLDFSYTLLKNGVEIADGKLPVLDVAPYTAKTVNIDLPKLDDANAEYHVNIYAKTKTATDLVPSGHTVAYEQFEVQKGQFNFGINKSTDELIVGEDAEKILISSKDIKVAFNKATGVLNELDYGNGNVILKGIQANFWRPTTDNDYGFKMPKKMGVWKEATKNQGCVDIKQETDASGNSVVTVNYKLAAINGALQMVYTINTEGSILVNTTLSGINGELPVLPRFGNNLVINNEFSNVAWFGRGPHENYQDRNTSALVGLYKASVSDLYFPYIRPQENGYKTDTRWITFTNESGNGIKVTAEDLVSFSAHHQYNDDFDAGEDKRQRHTTDIEKRDLVNINIDYKQMGVGGDTSWGRMPHKEYQIEADNLTYSYTIEAVKAEK</sequence>
<dbReference type="Gene3D" id="2.70.98.10">
    <property type="match status" value="1"/>
</dbReference>
<feature type="domain" description="Beta galactosidase small chain/" evidence="11">
    <location>
        <begin position="768"/>
        <end position="1043"/>
    </location>
</feature>
<comment type="subunit">
    <text evidence="4">Monomer.</text>
</comment>
<evidence type="ECO:0000256" key="3">
    <source>
        <dbReference type="ARBA" id="ARBA00007401"/>
    </source>
</evidence>
<dbReference type="InterPro" id="IPR008979">
    <property type="entry name" value="Galactose-bd-like_sf"/>
</dbReference>
<evidence type="ECO:0000256" key="2">
    <source>
        <dbReference type="ARBA" id="ARBA00001913"/>
    </source>
</evidence>
<dbReference type="EC" id="3.2.1.23" evidence="5 10"/>
<dbReference type="GO" id="GO:0009341">
    <property type="term" value="C:beta-galactosidase complex"/>
    <property type="evidence" value="ECO:0007669"/>
    <property type="project" value="InterPro"/>
</dbReference>
<dbReference type="InterPro" id="IPR036156">
    <property type="entry name" value="Beta-gal/glucu_dom_sf"/>
</dbReference>
<dbReference type="SUPFAM" id="SSF49785">
    <property type="entry name" value="Galactose-binding domain-like"/>
    <property type="match status" value="1"/>
</dbReference>
<dbReference type="Pfam" id="PF16353">
    <property type="entry name" value="LacZ_4"/>
    <property type="match status" value="1"/>
</dbReference>
<comment type="similarity">
    <text evidence="3 10">Belongs to the glycosyl hydrolase 2 family.</text>
</comment>
<dbReference type="InterPro" id="IPR006103">
    <property type="entry name" value="Glyco_hydro_2_cat"/>
</dbReference>
<gene>
    <name evidence="12" type="ORF">DFQ06_0916</name>
</gene>
<dbReference type="RefSeq" id="WP_133966214.1">
    <property type="nucleotide sequence ID" value="NZ_SORL01000007.1"/>
</dbReference>
<comment type="caution">
    <text evidence="12">The sequence shown here is derived from an EMBL/GenBank/DDBJ whole genome shotgun (WGS) entry which is preliminary data.</text>
</comment>
<dbReference type="EMBL" id="SORL01000007">
    <property type="protein sequence ID" value="TDY64017.1"/>
    <property type="molecule type" value="Genomic_DNA"/>
</dbReference>
<comment type="cofactor">
    <cofactor evidence="2">
        <name>Ca(2+)</name>
        <dbReference type="ChEBI" id="CHEBI:29108"/>
    </cofactor>
</comment>
<protein>
    <recommendedName>
        <fullName evidence="5 10">Beta-galactosidase</fullName>
        <ecNumber evidence="5 10">3.2.1.23</ecNumber>
    </recommendedName>
    <alternativeName>
        <fullName evidence="9 10">Lactase</fullName>
    </alternativeName>
</protein>
<dbReference type="InterPro" id="IPR006104">
    <property type="entry name" value="Glyco_hydro_2_N"/>
</dbReference>
<dbReference type="InterPro" id="IPR004199">
    <property type="entry name" value="B-gal_small/dom_5"/>
</dbReference>
<organism evidence="12 13">
    <name type="scientific">Algibacter lectus</name>
    <dbReference type="NCBI Taxonomy" id="221126"/>
    <lineage>
        <taxon>Bacteria</taxon>
        <taxon>Pseudomonadati</taxon>
        <taxon>Bacteroidota</taxon>
        <taxon>Flavobacteriia</taxon>
        <taxon>Flavobacteriales</taxon>
        <taxon>Flavobacteriaceae</taxon>
        <taxon>Algibacter</taxon>
    </lineage>
</organism>
<dbReference type="PANTHER" id="PTHR46323">
    <property type="entry name" value="BETA-GALACTOSIDASE"/>
    <property type="match status" value="1"/>
</dbReference>
<dbReference type="Gene3D" id="2.60.40.10">
    <property type="entry name" value="Immunoglobulins"/>
    <property type="match status" value="2"/>
</dbReference>
<dbReference type="SUPFAM" id="SSF74650">
    <property type="entry name" value="Galactose mutarotase-like"/>
    <property type="match status" value="1"/>
</dbReference>
<keyword evidence="7" id="KW-0106">Calcium</keyword>
<evidence type="ECO:0000256" key="4">
    <source>
        <dbReference type="ARBA" id="ARBA00011245"/>
    </source>
</evidence>
<dbReference type="InterPro" id="IPR006101">
    <property type="entry name" value="Glyco_hydro_2"/>
</dbReference>
<keyword evidence="13" id="KW-1185">Reference proteome</keyword>
<keyword evidence="6 10" id="KW-0378">Hydrolase</keyword>
<dbReference type="InterPro" id="IPR032312">
    <property type="entry name" value="LacZ_4"/>
</dbReference>
<dbReference type="InterPro" id="IPR013783">
    <property type="entry name" value="Ig-like_fold"/>
</dbReference>
<dbReference type="Proteomes" id="UP000294824">
    <property type="component" value="Unassembled WGS sequence"/>
</dbReference>
<dbReference type="PANTHER" id="PTHR46323:SF2">
    <property type="entry name" value="BETA-GALACTOSIDASE"/>
    <property type="match status" value="1"/>
</dbReference>